<feature type="compositionally biased region" description="Acidic residues" evidence="6">
    <location>
        <begin position="289"/>
        <end position="305"/>
    </location>
</feature>
<reference evidence="8" key="1">
    <citation type="journal article" date="2017" name="Virus Genes">
        <title>The complete genome sequence of a third distinct baculovirus isolated from the true armyworm, Mythimna unipuncta, contains two copies of the lef-7 gene.</title>
        <authorList>
            <person name="Harrison R.L."/>
            <person name="Mowery J.D."/>
            <person name="Rowley D.L."/>
            <person name="Bauchan G.R."/>
            <person name="Theilmann D.A."/>
            <person name="Rohrmann G.F."/>
            <person name="Erlandson M.A."/>
        </authorList>
    </citation>
    <scope>NUCLEOTIDE SEQUENCE [LARGE SCALE GENOMIC DNA]</scope>
    <source>
        <strain evidence="8">#7</strain>
    </source>
</reference>
<dbReference type="InterPro" id="IPR018957">
    <property type="entry name" value="Znf_C3HC4_RING-type"/>
</dbReference>
<feature type="region of interest" description="Disordered" evidence="6">
    <location>
        <begin position="286"/>
        <end position="305"/>
    </location>
</feature>
<evidence type="ECO:0000313" key="9">
    <source>
        <dbReference type="Proteomes" id="UP000297194"/>
    </source>
</evidence>
<dbReference type="InterPro" id="IPR001841">
    <property type="entry name" value="Znf_RING"/>
</dbReference>
<feature type="domain" description="RING-type" evidence="7">
    <location>
        <begin position="8"/>
        <end position="62"/>
    </location>
</feature>
<proteinExistence type="predicted"/>
<keyword evidence="1" id="KW-0479">Metal-binding</keyword>
<keyword evidence="2 4" id="KW-0863">Zinc-finger</keyword>
<evidence type="ECO:0000256" key="6">
    <source>
        <dbReference type="SAM" id="MobiDB-lite"/>
    </source>
</evidence>
<keyword evidence="3" id="KW-0862">Zinc</keyword>
<evidence type="ECO:0000313" key="8">
    <source>
        <dbReference type="EMBL" id="AUV65355.1"/>
    </source>
</evidence>
<accession>A0A2K9VSB7</accession>
<evidence type="ECO:0000256" key="1">
    <source>
        <dbReference type="ARBA" id="ARBA00022723"/>
    </source>
</evidence>
<protein>
    <submittedName>
        <fullName evidence="8">CG30</fullName>
    </submittedName>
</protein>
<name>A0A2K9VSB7_9ABAC</name>
<keyword evidence="9" id="KW-1185">Reference proteome</keyword>
<dbReference type="PROSITE" id="PS00518">
    <property type="entry name" value="ZF_RING_1"/>
    <property type="match status" value="1"/>
</dbReference>
<organism evidence="8 9">
    <name type="scientific">Mythimna unipuncta nucleopolyhedrovirus</name>
    <dbReference type="NCBI Taxonomy" id="447897"/>
    <lineage>
        <taxon>Viruses</taxon>
        <taxon>Viruses incertae sedis</taxon>
        <taxon>Naldaviricetes</taxon>
        <taxon>Lefavirales</taxon>
        <taxon>Baculoviridae</taxon>
        <taxon>Alphabaculovirus</taxon>
    </lineage>
</organism>
<evidence type="ECO:0000256" key="5">
    <source>
        <dbReference type="SAM" id="Coils"/>
    </source>
</evidence>
<evidence type="ECO:0000259" key="7">
    <source>
        <dbReference type="PROSITE" id="PS50089"/>
    </source>
</evidence>
<dbReference type="SUPFAM" id="SSF57850">
    <property type="entry name" value="RING/U-box"/>
    <property type="match status" value="1"/>
</dbReference>
<dbReference type="Gene3D" id="3.30.40.10">
    <property type="entry name" value="Zinc/RING finger domain, C3HC4 (zinc finger)"/>
    <property type="match status" value="1"/>
</dbReference>
<dbReference type="GO" id="GO:0008270">
    <property type="term" value="F:zinc ion binding"/>
    <property type="evidence" value="ECO:0007669"/>
    <property type="project" value="UniProtKB-KW"/>
</dbReference>
<sequence length="335" mass="37364">MESVTIQCAICFNEVRIDRGSGNGEPMYVAPLVTLVNCGHHFCVSCVKSLTRTRSITCPTCRRINTKIRVICVNDSNVHCIESCVSNIRAYPTNNCPLNLAELVGTIFSTNVQDESSEFTSSVFTSSVSTSSVSESQVLSAEAIDDSVMENVAELSRLQAEIDTLRATQTNALDLAEQLETSVAALKRQENELKVALKRQENEMKATVISKRIEIEELQRKQTAAERKLSDLVRSQELTMSVISSTKELNETLKKQNTFLIEANKKLKADIGLAKKRKADDVINLSSESDSDDYDEDTADSDTDEEDFINFKISKQLKELTAKLLEKQFKRNKTN</sequence>
<dbReference type="EMBL" id="MF375894">
    <property type="protein sequence ID" value="AUV65355.1"/>
    <property type="molecule type" value="Genomic_DNA"/>
</dbReference>
<keyword evidence="5" id="KW-0175">Coiled coil</keyword>
<dbReference type="RefSeq" id="YP_009666749.1">
    <property type="nucleotide sequence ID" value="NC_043530.1"/>
</dbReference>
<evidence type="ECO:0000256" key="2">
    <source>
        <dbReference type="ARBA" id="ARBA00022771"/>
    </source>
</evidence>
<dbReference type="InterPro" id="IPR013083">
    <property type="entry name" value="Znf_RING/FYVE/PHD"/>
</dbReference>
<evidence type="ECO:0000256" key="4">
    <source>
        <dbReference type="PROSITE-ProRule" id="PRU00175"/>
    </source>
</evidence>
<dbReference type="InterPro" id="IPR017907">
    <property type="entry name" value="Znf_RING_CS"/>
</dbReference>
<dbReference type="Proteomes" id="UP000297194">
    <property type="component" value="Segment"/>
</dbReference>
<evidence type="ECO:0000256" key="3">
    <source>
        <dbReference type="ARBA" id="ARBA00022833"/>
    </source>
</evidence>
<dbReference type="GeneID" id="40527029"/>
<dbReference type="CDD" id="cd16449">
    <property type="entry name" value="RING-HC"/>
    <property type="match status" value="1"/>
</dbReference>
<dbReference type="KEGG" id="vg:40527029"/>
<feature type="coiled-coil region" evidence="5">
    <location>
        <begin position="148"/>
        <end position="270"/>
    </location>
</feature>
<dbReference type="PROSITE" id="PS50089">
    <property type="entry name" value="ZF_RING_2"/>
    <property type="match status" value="1"/>
</dbReference>
<dbReference type="SMART" id="SM00184">
    <property type="entry name" value="RING"/>
    <property type="match status" value="1"/>
</dbReference>
<dbReference type="Pfam" id="PF00097">
    <property type="entry name" value="zf-C3HC4"/>
    <property type="match status" value="1"/>
</dbReference>